<dbReference type="PANTHER" id="PTHR30486">
    <property type="entry name" value="TWITCHING MOTILITY PROTEIN PILT"/>
    <property type="match status" value="1"/>
</dbReference>
<dbReference type="Proteomes" id="UP000502136">
    <property type="component" value="Chromosome"/>
</dbReference>
<protein>
    <submittedName>
        <fullName evidence="4">CpaF family protein</fullName>
    </submittedName>
</protein>
<evidence type="ECO:0000313" key="4">
    <source>
        <dbReference type="EMBL" id="QJC51203.1"/>
    </source>
</evidence>
<dbReference type="SUPFAM" id="SSF52540">
    <property type="entry name" value="P-loop containing nucleoside triphosphate hydrolases"/>
    <property type="match status" value="1"/>
</dbReference>
<evidence type="ECO:0000256" key="1">
    <source>
        <dbReference type="ARBA" id="ARBA00006611"/>
    </source>
</evidence>
<gene>
    <name evidence="4" type="ORF">HGI30_06250</name>
</gene>
<proteinExistence type="inferred from homology"/>
<dbReference type="InterPro" id="IPR027417">
    <property type="entry name" value="P-loop_NTPase"/>
</dbReference>
<dbReference type="EMBL" id="CP051428">
    <property type="protein sequence ID" value="QJC51203.1"/>
    <property type="molecule type" value="Genomic_DNA"/>
</dbReference>
<comment type="similarity">
    <text evidence="1">Belongs to the GSP E family.</text>
</comment>
<dbReference type="KEGG" id="palr:HGI30_06250"/>
<dbReference type="InterPro" id="IPR050921">
    <property type="entry name" value="T4SS_GSP_E_ATPase"/>
</dbReference>
<evidence type="ECO:0000256" key="2">
    <source>
        <dbReference type="SAM" id="MobiDB-lite"/>
    </source>
</evidence>
<feature type="region of interest" description="Disordered" evidence="2">
    <location>
        <begin position="1"/>
        <end position="41"/>
    </location>
</feature>
<accession>A0A6H2GUU7</accession>
<dbReference type="InterPro" id="IPR001482">
    <property type="entry name" value="T2SS/T4SS_dom"/>
</dbReference>
<reference evidence="4 5" key="1">
    <citation type="submission" date="2020-04" db="EMBL/GenBank/DDBJ databases">
        <title>Novel Paenibacillus strain UniB2 isolated from commercial digestive syrup.</title>
        <authorList>
            <person name="Thorat V."/>
            <person name="Kirdat K."/>
            <person name="Tiwarekar B."/>
            <person name="Yadav A."/>
        </authorList>
    </citation>
    <scope>NUCLEOTIDE SEQUENCE [LARGE SCALE GENOMIC DNA]</scope>
    <source>
        <strain evidence="4 5">UniB2</strain>
    </source>
</reference>
<sequence>MSGERFSPAALAAELRSGRRPPASTEAPAGQQTGGAAPDSFAKAAEDMRTYLASPRGMTDEERREYGERLNRAVLGYRRERREIMALVADRLLKLRLHELPGMGAPYKSLAEALFAEVIGLGVLERILEERDGLEEIQVVGTRIYLMRGGTVKRSPIDFQTPGEVERIQQNLVLYNNDRINPRKRWAEVMLRDGTRVTMTAYGFTSLPTLTMRFYQAQAFRLEELAAPAYGTLCTQMSRMLHAVLAARFNLVVIGPTGSGKTHLLKALIAELPDEERIVTLESRLEMMLGQEFPHKNVVEYETDEEDDRHGPAQAFKLALRQSPQRIVHAEIRDEDANIYVRACTRGHAGSMTTVHASRLEDVPEAITDMCMLDGRGMDPGRLCKRIARHVTQIGIEMGIADGKRRILRMGEICWRDGEASLEEWALYRRGEGWKLASKPSSEAVRRLAECGLTLQESGFGEESLHA</sequence>
<keyword evidence="5" id="KW-1185">Reference proteome</keyword>
<organism evidence="4 5">
    <name type="scientific">Paenibacillus albicereus</name>
    <dbReference type="NCBI Taxonomy" id="2726185"/>
    <lineage>
        <taxon>Bacteria</taxon>
        <taxon>Bacillati</taxon>
        <taxon>Bacillota</taxon>
        <taxon>Bacilli</taxon>
        <taxon>Bacillales</taxon>
        <taxon>Paenibacillaceae</taxon>
        <taxon>Paenibacillus</taxon>
    </lineage>
</organism>
<dbReference type="RefSeq" id="WP_168906854.1">
    <property type="nucleotide sequence ID" value="NZ_CP051428.1"/>
</dbReference>
<feature type="compositionally biased region" description="Low complexity" evidence="2">
    <location>
        <begin position="27"/>
        <end position="38"/>
    </location>
</feature>
<name>A0A6H2GUU7_9BACL</name>
<dbReference type="Pfam" id="PF00437">
    <property type="entry name" value="T2SSE"/>
    <property type="match status" value="1"/>
</dbReference>
<dbReference type="Gene3D" id="3.30.450.380">
    <property type="match status" value="1"/>
</dbReference>
<dbReference type="AlphaFoldDB" id="A0A6H2GUU7"/>
<feature type="domain" description="Bacterial type II secretion system protein E" evidence="3">
    <location>
        <begin position="142"/>
        <end position="374"/>
    </location>
</feature>
<evidence type="ECO:0000259" key="3">
    <source>
        <dbReference type="Pfam" id="PF00437"/>
    </source>
</evidence>
<dbReference type="GO" id="GO:0016887">
    <property type="term" value="F:ATP hydrolysis activity"/>
    <property type="evidence" value="ECO:0007669"/>
    <property type="project" value="InterPro"/>
</dbReference>
<dbReference type="PANTHER" id="PTHR30486:SF6">
    <property type="entry name" value="TYPE IV PILUS RETRACTATION ATPASE PILT"/>
    <property type="match status" value="1"/>
</dbReference>
<dbReference type="Gene3D" id="3.40.50.300">
    <property type="entry name" value="P-loop containing nucleotide triphosphate hydrolases"/>
    <property type="match status" value="1"/>
</dbReference>
<evidence type="ECO:0000313" key="5">
    <source>
        <dbReference type="Proteomes" id="UP000502136"/>
    </source>
</evidence>